<organism evidence="1 2">
    <name type="scientific">Russula earlei</name>
    <dbReference type="NCBI Taxonomy" id="71964"/>
    <lineage>
        <taxon>Eukaryota</taxon>
        <taxon>Fungi</taxon>
        <taxon>Dikarya</taxon>
        <taxon>Basidiomycota</taxon>
        <taxon>Agaricomycotina</taxon>
        <taxon>Agaricomycetes</taxon>
        <taxon>Russulales</taxon>
        <taxon>Russulaceae</taxon>
        <taxon>Russula</taxon>
    </lineage>
</organism>
<gene>
    <name evidence="1" type="ORF">F5148DRAFT_1338494</name>
</gene>
<reference evidence="1" key="1">
    <citation type="submission" date="2021-03" db="EMBL/GenBank/DDBJ databases">
        <title>Evolutionary priming and transition to the ectomycorrhizal habit in an iconic lineage of mushroom-forming fungi: is preadaptation a requirement?</title>
        <authorList>
            <consortium name="DOE Joint Genome Institute"/>
            <person name="Looney B.P."/>
            <person name="Miyauchi S."/>
            <person name="Morin E."/>
            <person name="Drula E."/>
            <person name="Courty P.E."/>
            <person name="Chicoki N."/>
            <person name="Fauchery L."/>
            <person name="Kohler A."/>
            <person name="Kuo A."/>
            <person name="LaButti K."/>
            <person name="Pangilinan J."/>
            <person name="Lipzen A."/>
            <person name="Riley R."/>
            <person name="Andreopoulos W."/>
            <person name="He G."/>
            <person name="Johnson J."/>
            <person name="Barry K.W."/>
            <person name="Grigoriev I.V."/>
            <person name="Nagy L."/>
            <person name="Hibbett D."/>
            <person name="Henrissat B."/>
            <person name="Matheny P.B."/>
            <person name="Labbe J."/>
            <person name="Martin A.F."/>
        </authorList>
    </citation>
    <scope>NUCLEOTIDE SEQUENCE</scope>
    <source>
        <strain evidence="1">BPL698</strain>
    </source>
</reference>
<accession>A0ACC0TUQ6</accession>
<proteinExistence type="predicted"/>
<dbReference type="Proteomes" id="UP001207468">
    <property type="component" value="Unassembled WGS sequence"/>
</dbReference>
<protein>
    <submittedName>
        <fullName evidence="1">Uncharacterized protein</fullName>
    </submittedName>
</protein>
<evidence type="ECO:0000313" key="2">
    <source>
        <dbReference type="Proteomes" id="UP001207468"/>
    </source>
</evidence>
<keyword evidence="2" id="KW-1185">Reference proteome</keyword>
<name>A0ACC0TUQ6_9AGAM</name>
<comment type="caution">
    <text evidence="1">The sequence shown here is derived from an EMBL/GenBank/DDBJ whole genome shotgun (WGS) entry which is preliminary data.</text>
</comment>
<evidence type="ECO:0000313" key="1">
    <source>
        <dbReference type="EMBL" id="KAI9449878.1"/>
    </source>
</evidence>
<dbReference type="EMBL" id="JAGFNK010000467">
    <property type="protein sequence ID" value="KAI9449878.1"/>
    <property type="molecule type" value="Genomic_DNA"/>
</dbReference>
<sequence length="279" mass="32843">MLTRSQFPTAIDATRWRDGRQVMLEKASRRELKICKLLSFTALRQEPRNHCLMGIPFLRPFNNSHFQIFGEFVAFFTQRCYGLRFMHERKIAHRNSLRDCAANNIMLDPSGMYPEGCHPIQINRAKSYTRTQRPTRYYLIDLGLSRQYNYRDALDEPLRGGNKSAPEHNHGNLCNLFHTDIYYLGNLIRERFLRVYNEFEFMVELVDSMTDEDSAMRPMIEDVVSMFSCIRDSLNRFKLRSLIAPREDSRLITTFRYIPYAIRTARYIVLQKGSIPDAA</sequence>